<reference evidence="11 12" key="1">
    <citation type="submission" date="2019-03" db="EMBL/GenBank/DDBJ databases">
        <title>Genomic Encyclopedia of Type Strains, Phase IV (KMG-IV): sequencing the most valuable type-strain genomes for metagenomic binning, comparative biology and taxonomic classification.</title>
        <authorList>
            <person name="Goeker M."/>
        </authorList>
    </citation>
    <scope>NUCLEOTIDE SEQUENCE [LARGE SCALE GENOMIC DNA]</scope>
    <source>
        <strain evidence="11 12">DSM 15505</strain>
    </source>
</reference>
<evidence type="ECO:0000256" key="7">
    <source>
        <dbReference type="ARBA" id="ARBA00029321"/>
    </source>
</evidence>
<dbReference type="Pfam" id="PF00342">
    <property type="entry name" value="PGI"/>
    <property type="match status" value="1"/>
</dbReference>
<dbReference type="PANTHER" id="PTHR11469:SF1">
    <property type="entry name" value="GLUCOSE-6-PHOSPHATE ISOMERASE"/>
    <property type="match status" value="1"/>
</dbReference>
<evidence type="ECO:0000256" key="4">
    <source>
        <dbReference type="ARBA" id="ARBA00022490"/>
    </source>
</evidence>
<dbReference type="Gene3D" id="1.10.1390.10">
    <property type="match status" value="1"/>
</dbReference>
<gene>
    <name evidence="8" type="primary">pgi</name>
    <name evidence="11" type="ORF">DES49_0700</name>
</gene>
<dbReference type="UniPathway" id="UPA00138"/>
<keyword evidence="4 8" id="KW-0963">Cytoplasm</keyword>
<dbReference type="CDD" id="cd05015">
    <property type="entry name" value="SIS_PGI_1"/>
    <property type="match status" value="1"/>
</dbReference>
<dbReference type="AlphaFoldDB" id="A0A4R7K3C5"/>
<dbReference type="InterPro" id="IPR018189">
    <property type="entry name" value="Phosphoglucose_isomerase_CS"/>
</dbReference>
<evidence type="ECO:0000256" key="6">
    <source>
        <dbReference type="ARBA" id="ARBA00023235"/>
    </source>
</evidence>
<dbReference type="PROSITE" id="PS00765">
    <property type="entry name" value="P_GLUCOSE_ISOMERASE_1"/>
    <property type="match status" value="1"/>
</dbReference>
<dbReference type="Proteomes" id="UP000295830">
    <property type="component" value="Unassembled WGS sequence"/>
</dbReference>
<feature type="active site" description="Proton donor" evidence="8">
    <location>
        <position position="358"/>
    </location>
</feature>
<keyword evidence="6 8" id="KW-0413">Isomerase</keyword>
<evidence type="ECO:0000313" key="11">
    <source>
        <dbReference type="EMBL" id="TDT44587.1"/>
    </source>
</evidence>
<dbReference type="NCBIfam" id="NF001211">
    <property type="entry name" value="PRK00179.1"/>
    <property type="match status" value="1"/>
</dbReference>
<dbReference type="InterPro" id="IPR035476">
    <property type="entry name" value="SIS_PGI_1"/>
</dbReference>
<dbReference type="InterPro" id="IPR001672">
    <property type="entry name" value="G6P_Isomerase"/>
</dbReference>
<proteinExistence type="inferred from homology"/>
<evidence type="ECO:0000313" key="12">
    <source>
        <dbReference type="Proteomes" id="UP000295830"/>
    </source>
</evidence>
<sequence>MTYSPLPPLTDSPEWDALREQAEHLRPRHMRDLFAEDPDRYPRYTLEAAGLLLDYSKNRITDSSLAALMALARSRRLEERIGALFKGERVNTTENRPALHAALRTPESEAVTVEGQDVVPEVHHTLRRMETFVGQIHSGQWRGMNGHPFTDVVSIGIGGSFLGPQMVSEALRPYWHDQLRCHFVANIDGSDISDTLRHLDPETTLFLVQSKSFRTQETLANARAAREWFVENGGSQEQVSRHFVAVTSQQDEAERFGIARDNVFPMWDWVGGRYSLWSAIGLPIALAVGMDNFRSLLAGAHAMDEHFRTAPLERNIPVIMGLLGLWYSHFFDAHSHAVLPYDHFLKSLPAHLQQLDMESNGKQVRINGTPVDYPTGPVIWGGAGANGQHAYHQLLHQGTRLVPVDFIMPLHSHNPLGDHHRLLFANCLSQSQALMRGKIDEEAFEEMRAEGMPEEKARELAPHKAIPGNKPSNTLLLDRVDPKGLGALIALYEHKVFVQGALWDIDSFDQWGVELGKQLGKTIEKRLEADGGQGEPREDSSTTGLIQLFRERGQGISGAGK</sequence>
<feature type="active site" evidence="8">
    <location>
        <position position="389"/>
    </location>
</feature>
<organism evidence="11 12">
    <name type="scientific">Halospina denitrificans</name>
    <dbReference type="NCBI Taxonomy" id="332522"/>
    <lineage>
        <taxon>Bacteria</taxon>
        <taxon>Pseudomonadati</taxon>
        <taxon>Pseudomonadota</taxon>
        <taxon>Gammaproteobacteria</taxon>
        <taxon>Halospina</taxon>
    </lineage>
</organism>
<comment type="subcellular location">
    <subcellularLocation>
        <location evidence="8">Cytoplasm</location>
    </subcellularLocation>
</comment>
<evidence type="ECO:0000256" key="8">
    <source>
        <dbReference type="HAMAP-Rule" id="MF_00473"/>
    </source>
</evidence>
<dbReference type="Gene3D" id="3.40.50.10490">
    <property type="entry name" value="Glucose-6-phosphate isomerase like protein, domain 1"/>
    <property type="match status" value="2"/>
</dbReference>
<evidence type="ECO:0000256" key="5">
    <source>
        <dbReference type="ARBA" id="ARBA00023152"/>
    </source>
</evidence>
<dbReference type="GO" id="GO:0005829">
    <property type="term" value="C:cytosol"/>
    <property type="evidence" value="ECO:0007669"/>
    <property type="project" value="TreeGrafter"/>
</dbReference>
<evidence type="ECO:0000256" key="2">
    <source>
        <dbReference type="ARBA" id="ARBA00006604"/>
    </source>
</evidence>
<dbReference type="SUPFAM" id="SSF53697">
    <property type="entry name" value="SIS domain"/>
    <property type="match status" value="1"/>
</dbReference>
<comment type="similarity">
    <text evidence="2 8 9">Belongs to the GPI family.</text>
</comment>
<dbReference type="GO" id="GO:0006096">
    <property type="term" value="P:glycolytic process"/>
    <property type="evidence" value="ECO:0007669"/>
    <property type="project" value="UniProtKB-UniRule"/>
</dbReference>
<dbReference type="PROSITE" id="PS00174">
    <property type="entry name" value="P_GLUCOSE_ISOMERASE_2"/>
    <property type="match status" value="1"/>
</dbReference>
<comment type="pathway">
    <text evidence="8">Carbohydrate biosynthesis; gluconeogenesis.</text>
</comment>
<evidence type="ECO:0000256" key="1">
    <source>
        <dbReference type="ARBA" id="ARBA00004926"/>
    </source>
</evidence>
<dbReference type="PANTHER" id="PTHR11469">
    <property type="entry name" value="GLUCOSE-6-PHOSPHATE ISOMERASE"/>
    <property type="match status" value="1"/>
</dbReference>
<evidence type="ECO:0000256" key="3">
    <source>
        <dbReference type="ARBA" id="ARBA00022432"/>
    </source>
</evidence>
<comment type="pathway">
    <text evidence="1 8 9">Carbohydrate degradation; glycolysis; D-glyceraldehyde 3-phosphate and glycerone phosphate from D-glucose: step 2/4.</text>
</comment>
<dbReference type="GO" id="GO:0097367">
    <property type="term" value="F:carbohydrate derivative binding"/>
    <property type="evidence" value="ECO:0007669"/>
    <property type="project" value="InterPro"/>
</dbReference>
<protein>
    <recommendedName>
        <fullName evidence="8">Glucose-6-phosphate isomerase</fullName>
        <shortName evidence="8">GPI</shortName>
        <ecNumber evidence="8">5.3.1.9</ecNumber>
    </recommendedName>
    <alternativeName>
        <fullName evidence="8">Phosphoglucose isomerase</fullName>
        <shortName evidence="8">PGI</shortName>
    </alternativeName>
    <alternativeName>
        <fullName evidence="8">Phosphohexose isomerase</fullName>
        <shortName evidence="8">PHI</shortName>
    </alternativeName>
</protein>
<comment type="function">
    <text evidence="8">Catalyzes the reversible isomerization of glucose-6-phosphate to fructose-6-phosphate.</text>
</comment>
<dbReference type="PRINTS" id="PR00662">
    <property type="entry name" value="G6PISOMERASE"/>
</dbReference>
<name>A0A4R7K3C5_9GAMM</name>
<evidence type="ECO:0000256" key="9">
    <source>
        <dbReference type="RuleBase" id="RU000612"/>
    </source>
</evidence>
<dbReference type="EC" id="5.3.1.9" evidence="8"/>
<dbReference type="GO" id="GO:0048029">
    <property type="term" value="F:monosaccharide binding"/>
    <property type="evidence" value="ECO:0007669"/>
    <property type="project" value="TreeGrafter"/>
</dbReference>
<feature type="compositionally biased region" description="Basic and acidic residues" evidence="10">
    <location>
        <begin position="527"/>
        <end position="540"/>
    </location>
</feature>
<comment type="catalytic activity">
    <reaction evidence="7 8 9">
        <text>alpha-D-glucose 6-phosphate = beta-D-fructose 6-phosphate</text>
        <dbReference type="Rhea" id="RHEA:11816"/>
        <dbReference type="ChEBI" id="CHEBI:57634"/>
        <dbReference type="ChEBI" id="CHEBI:58225"/>
        <dbReference type="EC" id="5.3.1.9"/>
    </reaction>
</comment>
<keyword evidence="12" id="KW-1185">Reference proteome</keyword>
<keyword evidence="5 8" id="KW-0324">Glycolysis</keyword>
<dbReference type="InterPro" id="IPR046348">
    <property type="entry name" value="SIS_dom_sf"/>
</dbReference>
<dbReference type="InterPro" id="IPR023096">
    <property type="entry name" value="G6P_Isomerase_C"/>
</dbReference>
<comment type="caution">
    <text evidence="11">The sequence shown here is derived from an EMBL/GenBank/DDBJ whole genome shotgun (WGS) entry which is preliminary data.</text>
</comment>
<dbReference type="CDD" id="cd05016">
    <property type="entry name" value="SIS_PGI_2"/>
    <property type="match status" value="1"/>
</dbReference>
<evidence type="ECO:0000256" key="10">
    <source>
        <dbReference type="SAM" id="MobiDB-lite"/>
    </source>
</evidence>
<dbReference type="PROSITE" id="PS51463">
    <property type="entry name" value="P_GLUCOSE_ISOMERASE_3"/>
    <property type="match status" value="1"/>
</dbReference>
<dbReference type="GO" id="GO:0006094">
    <property type="term" value="P:gluconeogenesis"/>
    <property type="evidence" value="ECO:0007669"/>
    <property type="project" value="UniProtKB-UniRule"/>
</dbReference>
<feature type="region of interest" description="Disordered" evidence="10">
    <location>
        <begin position="527"/>
        <end position="561"/>
    </location>
</feature>
<feature type="active site" evidence="8">
    <location>
        <position position="517"/>
    </location>
</feature>
<dbReference type="UniPathway" id="UPA00109">
    <property type="reaction ID" value="UER00181"/>
</dbReference>
<dbReference type="HAMAP" id="MF_00473">
    <property type="entry name" value="G6P_isomerase"/>
    <property type="match status" value="1"/>
</dbReference>
<dbReference type="InterPro" id="IPR035482">
    <property type="entry name" value="SIS_PGI_2"/>
</dbReference>
<keyword evidence="3 8" id="KW-0312">Gluconeogenesis</keyword>
<dbReference type="GO" id="GO:0051156">
    <property type="term" value="P:glucose 6-phosphate metabolic process"/>
    <property type="evidence" value="ECO:0007669"/>
    <property type="project" value="TreeGrafter"/>
</dbReference>
<accession>A0A4R7K3C5</accession>
<dbReference type="FunFam" id="3.40.50.10490:FF:000018">
    <property type="entry name" value="Glucose-6-phosphate isomerase"/>
    <property type="match status" value="1"/>
</dbReference>
<dbReference type="EMBL" id="SOAX01000001">
    <property type="protein sequence ID" value="TDT44587.1"/>
    <property type="molecule type" value="Genomic_DNA"/>
</dbReference>
<dbReference type="GO" id="GO:0004347">
    <property type="term" value="F:glucose-6-phosphate isomerase activity"/>
    <property type="evidence" value="ECO:0007669"/>
    <property type="project" value="UniProtKB-UniRule"/>
</dbReference>